<keyword evidence="6 10" id="KW-1133">Transmembrane helix</keyword>
<protein>
    <recommendedName>
        <fullName evidence="13">Odorant receptor</fullName>
    </recommendedName>
</protein>
<organism evidence="11 12">
    <name type="scientific">Fopius arisanus</name>
    <dbReference type="NCBI Taxonomy" id="64838"/>
    <lineage>
        <taxon>Eukaryota</taxon>
        <taxon>Metazoa</taxon>
        <taxon>Ecdysozoa</taxon>
        <taxon>Arthropoda</taxon>
        <taxon>Hexapoda</taxon>
        <taxon>Insecta</taxon>
        <taxon>Pterygota</taxon>
        <taxon>Neoptera</taxon>
        <taxon>Endopterygota</taxon>
        <taxon>Hymenoptera</taxon>
        <taxon>Apocrita</taxon>
        <taxon>Ichneumonoidea</taxon>
        <taxon>Braconidae</taxon>
        <taxon>Opiinae</taxon>
        <taxon>Fopius</taxon>
    </lineage>
</organism>
<dbReference type="Pfam" id="PF02949">
    <property type="entry name" value="7tm_6"/>
    <property type="match status" value="1"/>
</dbReference>
<evidence type="ECO:0000256" key="5">
    <source>
        <dbReference type="ARBA" id="ARBA00022725"/>
    </source>
</evidence>
<keyword evidence="3" id="KW-0716">Sensory transduction</keyword>
<feature type="transmembrane region" description="Helical" evidence="10">
    <location>
        <begin position="572"/>
        <end position="593"/>
    </location>
</feature>
<dbReference type="GO" id="GO:0005886">
    <property type="term" value="C:plasma membrane"/>
    <property type="evidence" value="ECO:0007669"/>
    <property type="project" value="UniProtKB-SubCell"/>
</dbReference>
<dbReference type="PANTHER" id="PTHR21137:SF35">
    <property type="entry name" value="ODORANT RECEPTOR 19A-RELATED"/>
    <property type="match status" value="1"/>
</dbReference>
<name>A0A9R1U7A6_9HYME</name>
<dbReference type="RefSeq" id="XP_011309751.1">
    <property type="nucleotide sequence ID" value="XM_011311449.1"/>
</dbReference>
<evidence type="ECO:0000256" key="1">
    <source>
        <dbReference type="ARBA" id="ARBA00004651"/>
    </source>
</evidence>
<feature type="transmembrane region" description="Helical" evidence="10">
    <location>
        <begin position="128"/>
        <end position="149"/>
    </location>
</feature>
<feature type="transmembrane region" description="Helical" evidence="10">
    <location>
        <begin position="343"/>
        <end position="362"/>
    </location>
</feature>
<keyword evidence="4 10" id="KW-0812">Transmembrane</keyword>
<keyword evidence="7 10" id="KW-0472">Membrane</keyword>
<comment type="subcellular location">
    <subcellularLocation>
        <location evidence="1">Cell membrane</location>
        <topology evidence="1">Multi-pass membrane protein</topology>
    </subcellularLocation>
</comment>
<keyword evidence="11" id="KW-1185">Reference proteome</keyword>
<feature type="transmembrane region" description="Helical" evidence="10">
    <location>
        <begin position="65"/>
        <end position="84"/>
    </location>
</feature>
<evidence type="ECO:0000256" key="3">
    <source>
        <dbReference type="ARBA" id="ARBA00022606"/>
    </source>
</evidence>
<dbReference type="InterPro" id="IPR004117">
    <property type="entry name" value="7tm6_olfct_rcpt"/>
</dbReference>
<evidence type="ECO:0000313" key="11">
    <source>
        <dbReference type="Proteomes" id="UP000694866"/>
    </source>
</evidence>
<feature type="transmembrane region" description="Helical" evidence="10">
    <location>
        <begin position="374"/>
        <end position="393"/>
    </location>
</feature>
<dbReference type="GO" id="GO:0007165">
    <property type="term" value="P:signal transduction"/>
    <property type="evidence" value="ECO:0007669"/>
    <property type="project" value="UniProtKB-KW"/>
</dbReference>
<dbReference type="GeneID" id="105270483"/>
<evidence type="ECO:0000256" key="6">
    <source>
        <dbReference type="ARBA" id="ARBA00022989"/>
    </source>
</evidence>
<keyword evidence="8" id="KW-0675">Receptor</keyword>
<evidence type="ECO:0000256" key="2">
    <source>
        <dbReference type="ARBA" id="ARBA00022475"/>
    </source>
</evidence>
<feature type="transmembrane region" description="Helical" evidence="10">
    <location>
        <begin position="497"/>
        <end position="519"/>
    </location>
</feature>
<dbReference type="GO" id="GO:0004984">
    <property type="term" value="F:olfactory receptor activity"/>
    <property type="evidence" value="ECO:0007669"/>
    <property type="project" value="InterPro"/>
</dbReference>
<sequence>MKAVNIFSCGYYKNNRILMTIIGIWPESSIKIKILLRCTVLVLLISILIPQWAFLLRKCENMDDMIFGIIAQITISIGFTKYYFVMSIMKQLEVVIEKISEDWRIFQDSLAIDTLHVYASRGTSATKFYMITIFSSCIFFSIAPLKQVILDGLAPLNESRPKIFMLDVDYSIYGMDADDQYYLILIHSCVTTMIVMDMLVSVDTFILVHIEGNGAGGIWGKAMPDNFPCGGNSSSSYFAIIKMDELSEVTRFGTFAAGQLVHLLFMTLPGQELLDHSTRVSEQTPGGVVASVVRKPSSSEERTLEYLLQMNGDNIFSDGYYKTNRIAMIIIGIWPESSLSEKIIVRIVMSIILLSMLIPQYVYLFRKCDTLDDMIFGLIAQVSVAIGFTKYYFIVSNMKQIQMAIDQMRQDWRMFDDSPAVESIHIYATRGAFITKSYISIFCAVYLVFSVAPLKQVILDVLIPLNESRPKLFLFDVDYTIYGIDALEYYYPTLVHSWFSCMIVIHMIVTIDTFVLIMVEHCCGLFETIGDILKETELEKSGVRQFKIICRAVVVHHRAISLAEFIESSFNMMYAFVVLASMVLISTTGLEAIIKMDEVAEMTRFLAFTVGQLFHLLFISLPGQELLDHSTRVAEQVYSCDWSRISADGKKLISIMLMRSMKPLRMTAGGFYLMNIENYGNVLRTSFSYFMVMLSTR</sequence>
<evidence type="ECO:0000256" key="4">
    <source>
        <dbReference type="ARBA" id="ARBA00022692"/>
    </source>
</evidence>
<evidence type="ECO:0000256" key="7">
    <source>
        <dbReference type="ARBA" id="ARBA00023136"/>
    </source>
</evidence>
<dbReference type="KEGG" id="fas:105270483"/>
<evidence type="ECO:0008006" key="13">
    <source>
        <dbReference type="Google" id="ProtNLM"/>
    </source>
</evidence>
<dbReference type="OrthoDB" id="7548151at2759"/>
<gene>
    <name evidence="12" type="primary">LOC105270483</name>
</gene>
<evidence type="ECO:0000256" key="10">
    <source>
        <dbReference type="SAM" id="Phobius"/>
    </source>
</evidence>
<evidence type="ECO:0000256" key="9">
    <source>
        <dbReference type="ARBA" id="ARBA00023224"/>
    </source>
</evidence>
<feature type="transmembrane region" description="Helical" evidence="10">
    <location>
        <begin position="181"/>
        <end position="200"/>
    </location>
</feature>
<dbReference type="GO" id="GO:0005549">
    <property type="term" value="F:odorant binding"/>
    <property type="evidence" value="ECO:0007669"/>
    <property type="project" value="InterPro"/>
</dbReference>
<proteinExistence type="predicted"/>
<keyword evidence="2" id="KW-1003">Cell membrane</keyword>
<keyword evidence="9" id="KW-0807">Transducer</keyword>
<dbReference type="Proteomes" id="UP000694866">
    <property type="component" value="Unplaced"/>
</dbReference>
<dbReference type="AlphaFoldDB" id="A0A9R1U7A6"/>
<evidence type="ECO:0000313" key="12">
    <source>
        <dbReference type="RefSeq" id="XP_011309751.1"/>
    </source>
</evidence>
<keyword evidence="5" id="KW-0552">Olfaction</keyword>
<dbReference type="PANTHER" id="PTHR21137">
    <property type="entry name" value="ODORANT RECEPTOR"/>
    <property type="match status" value="1"/>
</dbReference>
<accession>A0A9R1U7A6</accession>
<evidence type="ECO:0000256" key="8">
    <source>
        <dbReference type="ARBA" id="ARBA00023170"/>
    </source>
</evidence>
<reference evidence="12" key="1">
    <citation type="submission" date="2025-08" db="UniProtKB">
        <authorList>
            <consortium name="RefSeq"/>
        </authorList>
    </citation>
    <scope>IDENTIFICATION</scope>
    <source>
        <strain evidence="12">USDA-PBARC FA_bdor</strain>
        <tissue evidence="12">Whole organism</tissue>
    </source>
</reference>
<feature type="transmembrane region" description="Helical" evidence="10">
    <location>
        <begin position="34"/>
        <end position="53"/>
    </location>
</feature>